<protein>
    <submittedName>
        <fullName evidence="1">Uncharacterized protein</fullName>
    </submittedName>
</protein>
<proteinExistence type="predicted"/>
<reference evidence="1" key="1">
    <citation type="submission" date="2021-06" db="EMBL/GenBank/DDBJ databases">
        <authorList>
            <person name="Hodson N. C."/>
            <person name="Mongue J. A."/>
            <person name="Jaron S. K."/>
        </authorList>
    </citation>
    <scope>NUCLEOTIDE SEQUENCE</scope>
</reference>
<comment type="caution">
    <text evidence="1">The sequence shown here is derived from an EMBL/GenBank/DDBJ whole genome shotgun (WGS) entry which is preliminary data.</text>
</comment>
<evidence type="ECO:0000313" key="1">
    <source>
        <dbReference type="EMBL" id="CAG7816763.1"/>
    </source>
</evidence>
<dbReference type="Proteomes" id="UP000708208">
    <property type="component" value="Unassembled WGS sequence"/>
</dbReference>
<keyword evidence="2" id="KW-1185">Reference proteome</keyword>
<accession>A0A8J2PCV5</accession>
<organism evidence="1 2">
    <name type="scientific">Allacma fusca</name>
    <dbReference type="NCBI Taxonomy" id="39272"/>
    <lineage>
        <taxon>Eukaryota</taxon>
        <taxon>Metazoa</taxon>
        <taxon>Ecdysozoa</taxon>
        <taxon>Arthropoda</taxon>
        <taxon>Hexapoda</taxon>
        <taxon>Collembola</taxon>
        <taxon>Symphypleona</taxon>
        <taxon>Sminthuridae</taxon>
        <taxon>Allacma</taxon>
    </lineage>
</organism>
<name>A0A8J2PCV5_9HEXA</name>
<evidence type="ECO:0000313" key="2">
    <source>
        <dbReference type="Proteomes" id="UP000708208"/>
    </source>
</evidence>
<dbReference type="AlphaFoldDB" id="A0A8J2PCV5"/>
<gene>
    <name evidence="1" type="ORF">AFUS01_LOCUS27365</name>
</gene>
<dbReference type="EMBL" id="CAJVCH010377839">
    <property type="protein sequence ID" value="CAG7816763.1"/>
    <property type="molecule type" value="Genomic_DNA"/>
</dbReference>
<sequence length="457" mass="52819">MPTTSYICFHSSKCQVVFEAGKKIKKIVFPIKGICITDLNHSTKHEIVFLENSNESEDAPVFKSTLKPPTGGGRKISTISIISLQSEKEVKYIPEIEFESEKRSDIVQENVLKTKKFFQLYKLRTYLSFLENLFPKMDQVKEKIEEFCDESESSEVQSDEFFNFTSEVDDEIEGMIEDFREFADVKSKLVSHLSSLTTELNSIEILMKNAFSTQLYDKEYLQIENHIRKLYIPGTVTDPPNFDKAMDFILESPIMTGSIRFKSMALEAFVQTMENTGSLFKFNSEIIRLAAQVKEFEATIENSELRKLFSDAVQTVIWEEYVTITMTDASKGQLHGYLQASDQIQGYVRLIESDEGDANLWNFIPIPETKGHYFYVKNKKYDTLLGLKRDGPEYRQIHHRPLQSGYFNQHWHILVDYHNQLVLKNRAHFDLVLTSNAASNVFPSAFTQHQLQCWKLG</sequence>